<dbReference type="PANTHER" id="PTHR45900:SF1">
    <property type="entry name" value="MITOCHONDRIAL DNA REPAIR PROTEIN RECA HOMOLOG-RELATED"/>
    <property type="match status" value="1"/>
</dbReference>
<evidence type="ECO:0000313" key="6">
    <source>
        <dbReference type="EMBL" id="QJA76669.1"/>
    </source>
</evidence>
<keyword evidence="2" id="KW-0547">Nucleotide-binding</keyword>
<dbReference type="InterPro" id="IPR027417">
    <property type="entry name" value="P-loop_NTPase"/>
</dbReference>
<dbReference type="GO" id="GO:0006310">
    <property type="term" value="P:DNA recombination"/>
    <property type="evidence" value="ECO:0007669"/>
    <property type="project" value="UniProtKB-KW"/>
</dbReference>
<dbReference type="GO" id="GO:0006281">
    <property type="term" value="P:DNA repair"/>
    <property type="evidence" value="ECO:0007669"/>
    <property type="project" value="InterPro"/>
</dbReference>
<accession>A0A6M3L654</accession>
<reference evidence="7" key="1">
    <citation type="submission" date="2020-03" db="EMBL/GenBank/DDBJ databases">
        <title>The deep terrestrial virosphere.</title>
        <authorList>
            <person name="Holmfeldt K."/>
            <person name="Nilsson E."/>
            <person name="Simone D."/>
            <person name="Lopez-Fernandez M."/>
            <person name="Wu X."/>
            <person name="de Brujin I."/>
            <person name="Lundin D."/>
            <person name="Andersson A."/>
            <person name="Bertilsson S."/>
            <person name="Dopson M."/>
        </authorList>
    </citation>
    <scope>NUCLEOTIDE SEQUENCE</scope>
    <source>
        <strain evidence="6">MM415A01468</strain>
        <strain evidence="7">MM415B02699</strain>
    </source>
</reference>
<protein>
    <submittedName>
        <fullName evidence="7">Putative RecA</fullName>
    </submittedName>
</protein>
<evidence type="ECO:0000256" key="1">
    <source>
        <dbReference type="ARBA" id="ARBA00009391"/>
    </source>
</evidence>
<evidence type="ECO:0000313" key="7">
    <source>
        <dbReference type="EMBL" id="QJA88735.1"/>
    </source>
</evidence>
<dbReference type="EMBL" id="MT142801">
    <property type="protein sequence ID" value="QJA88735.1"/>
    <property type="molecule type" value="Genomic_DNA"/>
</dbReference>
<evidence type="ECO:0000256" key="2">
    <source>
        <dbReference type="ARBA" id="ARBA00022741"/>
    </source>
</evidence>
<dbReference type="PROSITE" id="PS50163">
    <property type="entry name" value="RECA_3"/>
    <property type="match status" value="1"/>
</dbReference>
<dbReference type="Gene3D" id="3.40.50.300">
    <property type="entry name" value="P-loop containing nucleotide triphosphate hydrolases"/>
    <property type="match status" value="1"/>
</dbReference>
<dbReference type="InterPro" id="IPR049428">
    <property type="entry name" value="RecA-like_N"/>
</dbReference>
<dbReference type="PANTHER" id="PTHR45900">
    <property type="entry name" value="RECA"/>
    <property type="match status" value="1"/>
</dbReference>
<proteinExistence type="inferred from homology"/>
<gene>
    <name evidence="6" type="ORF">MM415A01468_0011</name>
    <name evidence="7" type="ORF">MM415B02699_0002</name>
</gene>
<keyword evidence="4" id="KW-0233">DNA recombination</keyword>
<evidence type="ECO:0000256" key="3">
    <source>
        <dbReference type="ARBA" id="ARBA00022840"/>
    </source>
</evidence>
<dbReference type="AlphaFoldDB" id="A0A6M3L654"/>
<dbReference type="InterPro" id="IPR013765">
    <property type="entry name" value="DNA_recomb/repair_RecA"/>
</dbReference>
<keyword evidence="3" id="KW-0067">ATP-binding</keyword>
<dbReference type="GO" id="GO:0003697">
    <property type="term" value="F:single-stranded DNA binding"/>
    <property type="evidence" value="ECO:0007669"/>
    <property type="project" value="InterPro"/>
</dbReference>
<evidence type="ECO:0000259" key="5">
    <source>
        <dbReference type="PROSITE" id="PS50163"/>
    </source>
</evidence>
<feature type="domain" description="RecA family profile 2" evidence="5">
    <location>
        <begin position="187"/>
        <end position="267"/>
    </location>
</feature>
<dbReference type="GO" id="GO:0005524">
    <property type="term" value="F:ATP binding"/>
    <property type="evidence" value="ECO:0007669"/>
    <property type="project" value="UniProtKB-KW"/>
</dbReference>
<dbReference type="GO" id="GO:0008094">
    <property type="term" value="F:ATP-dependent activity, acting on DNA"/>
    <property type="evidence" value="ECO:0007669"/>
    <property type="project" value="InterPro"/>
</dbReference>
<comment type="similarity">
    <text evidence="1">Belongs to the RecA family.</text>
</comment>
<name>A0A6M3L654_9ZZZZ</name>
<organism evidence="7">
    <name type="scientific">viral metagenome</name>
    <dbReference type="NCBI Taxonomy" id="1070528"/>
    <lineage>
        <taxon>unclassified sequences</taxon>
        <taxon>metagenomes</taxon>
        <taxon>organismal metagenomes</taxon>
    </lineage>
</organism>
<evidence type="ECO:0000256" key="4">
    <source>
        <dbReference type="ARBA" id="ARBA00023172"/>
    </source>
</evidence>
<dbReference type="SUPFAM" id="SSF52540">
    <property type="entry name" value="P-loop containing nucleoside triphosphate hydrolases"/>
    <property type="match status" value="1"/>
</dbReference>
<dbReference type="InterPro" id="IPR020587">
    <property type="entry name" value="RecA_monomer-monomer_interface"/>
</dbReference>
<sequence length="324" mass="37202">MIELRTIRKWFPSGIYPLDLGFGKGMPLGHIIELMGDEKVGKTALLLHLVKQIYNHSKDNLVYYLENEVTLYADRVIQVGVDWERLKDYIIEFNTLEETFAFIENVLKGVCLAREQGYKGIVGIFLDTLTAGSNLRESNPKKQVEYLKAHRATNAAICKEFFRRDNMLIARAEAMFIVANQVTYNVNCMFGDPRESSGGGKGLAFFESGKLDMTKKRKHFQKTKNRIGHEVEKEIGFQSQILTKNIKTGGKNGRLINIDVYYETGVDPDSAIFYALQEGKYTKTSGSQILYEGKQLKRAEMKEFMDKNPQLTRKIKQDLEEYYR</sequence>
<dbReference type="EMBL" id="MT142236">
    <property type="protein sequence ID" value="QJA76669.1"/>
    <property type="molecule type" value="Genomic_DNA"/>
</dbReference>
<dbReference type="Pfam" id="PF00154">
    <property type="entry name" value="RecA_N"/>
    <property type="match status" value="1"/>
</dbReference>